<dbReference type="Proteomes" id="UP000095751">
    <property type="component" value="Unassembled WGS sequence"/>
</dbReference>
<evidence type="ECO:0000256" key="1">
    <source>
        <dbReference type="SAM" id="MobiDB-lite"/>
    </source>
</evidence>
<feature type="transmembrane region" description="Helical" evidence="2">
    <location>
        <begin position="50"/>
        <end position="71"/>
    </location>
</feature>
<accession>A0A1E7EXV9</accession>
<evidence type="ECO:0000313" key="4">
    <source>
        <dbReference type="Proteomes" id="UP000095751"/>
    </source>
</evidence>
<feature type="compositionally biased region" description="Polar residues" evidence="1">
    <location>
        <begin position="145"/>
        <end position="154"/>
    </location>
</feature>
<dbReference type="AlphaFoldDB" id="A0A1E7EXV9"/>
<dbReference type="OrthoDB" id="41527at2759"/>
<evidence type="ECO:0000256" key="2">
    <source>
        <dbReference type="SAM" id="Phobius"/>
    </source>
</evidence>
<organism evidence="3 4">
    <name type="scientific">Fragilariopsis cylindrus CCMP1102</name>
    <dbReference type="NCBI Taxonomy" id="635003"/>
    <lineage>
        <taxon>Eukaryota</taxon>
        <taxon>Sar</taxon>
        <taxon>Stramenopiles</taxon>
        <taxon>Ochrophyta</taxon>
        <taxon>Bacillariophyta</taxon>
        <taxon>Bacillariophyceae</taxon>
        <taxon>Bacillariophycidae</taxon>
        <taxon>Bacillariales</taxon>
        <taxon>Bacillariaceae</taxon>
        <taxon>Fragilariopsis</taxon>
    </lineage>
</organism>
<reference evidence="3 4" key="1">
    <citation type="submission" date="2016-09" db="EMBL/GenBank/DDBJ databases">
        <title>Extensive genetic diversity and differential bi-allelic expression allows diatom success in the polar Southern Ocean.</title>
        <authorList>
            <consortium name="DOE Joint Genome Institute"/>
            <person name="Mock T."/>
            <person name="Otillar R.P."/>
            <person name="Strauss J."/>
            <person name="Dupont C."/>
            <person name="Frickenhaus S."/>
            <person name="Maumus F."/>
            <person name="Mcmullan M."/>
            <person name="Sanges R."/>
            <person name="Schmutz J."/>
            <person name="Toseland A."/>
            <person name="Valas R."/>
            <person name="Veluchamy A."/>
            <person name="Ward B.J."/>
            <person name="Allen A."/>
            <person name="Barry K."/>
            <person name="Falciatore A."/>
            <person name="Ferrante M."/>
            <person name="Fortunato A.E."/>
            <person name="Gloeckner G."/>
            <person name="Gruber A."/>
            <person name="Hipkin R."/>
            <person name="Janech M."/>
            <person name="Kroth P."/>
            <person name="Leese F."/>
            <person name="Lindquist E."/>
            <person name="Lyon B.R."/>
            <person name="Martin J."/>
            <person name="Mayer C."/>
            <person name="Parker M."/>
            <person name="Quesneville H."/>
            <person name="Raymond J."/>
            <person name="Uhlig C."/>
            <person name="Valentin K.U."/>
            <person name="Worden A.Z."/>
            <person name="Armbrust E.V."/>
            <person name="Bowler C."/>
            <person name="Green B."/>
            <person name="Moulton V."/>
            <person name="Van Oosterhout C."/>
            <person name="Grigoriev I."/>
        </authorList>
    </citation>
    <scope>NUCLEOTIDE SEQUENCE [LARGE SCALE GENOMIC DNA]</scope>
    <source>
        <strain evidence="3 4">CCMP1102</strain>
    </source>
</reference>
<feature type="compositionally biased region" description="Low complexity" evidence="1">
    <location>
        <begin position="131"/>
        <end position="144"/>
    </location>
</feature>
<evidence type="ECO:0008006" key="5">
    <source>
        <dbReference type="Google" id="ProtNLM"/>
    </source>
</evidence>
<feature type="region of interest" description="Disordered" evidence="1">
    <location>
        <begin position="127"/>
        <end position="157"/>
    </location>
</feature>
<keyword evidence="4" id="KW-1185">Reference proteome</keyword>
<proteinExistence type="predicted"/>
<gene>
    <name evidence="3" type="ORF">FRACYDRAFT_193922</name>
</gene>
<sequence length="299" mass="32879">MSFVSTSLSLIKHPHILVRWAAGGWTFFVIENAILSENRTWLIDSLGDDNYHLCYGVCSTIATASIGLAYYKISRKTPPIPPQLVRRIPKNVMITASNIGSWISMSVGLIMASQVAPTFQIPVSYSSPESGNTTTTDVVTGPTNENDINSNNQSSGGGMKFQVRCPFDFADKRLEKSDESDFSIRGLERISRHPGLWSFGLIGLSQSFLAPTIPLQIWWLGPAFVAWMGGNHTDSRFRRGIGGTLPPQYECQTSNIPFLAMITGKQHGGFEALGNEIKPLNAVLAVAASSMWILRRIKR</sequence>
<feature type="transmembrane region" description="Helical" evidence="2">
    <location>
        <begin position="92"/>
        <end position="112"/>
    </location>
</feature>
<keyword evidence="2" id="KW-0812">Transmembrane</keyword>
<dbReference type="EMBL" id="KV784371">
    <property type="protein sequence ID" value="OEU10664.1"/>
    <property type="molecule type" value="Genomic_DNA"/>
</dbReference>
<name>A0A1E7EXV9_9STRA</name>
<dbReference type="InParanoid" id="A0A1E7EXV9"/>
<keyword evidence="2" id="KW-1133">Transmembrane helix</keyword>
<evidence type="ECO:0000313" key="3">
    <source>
        <dbReference type="EMBL" id="OEU10664.1"/>
    </source>
</evidence>
<dbReference type="KEGG" id="fcy:FRACYDRAFT_193922"/>
<keyword evidence="2" id="KW-0472">Membrane</keyword>
<protein>
    <recommendedName>
        <fullName evidence="5">NnrU domain-containing protein</fullName>
    </recommendedName>
</protein>